<dbReference type="PRINTS" id="PR00039">
    <property type="entry name" value="HTHLYSR"/>
</dbReference>
<feature type="domain" description="HTH lysR-type" evidence="5">
    <location>
        <begin position="9"/>
        <end position="66"/>
    </location>
</feature>
<evidence type="ECO:0000259" key="5">
    <source>
        <dbReference type="PROSITE" id="PS50931"/>
    </source>
</evidence>
<dbReference type="InterPro" id="IPR037402">
    <property type="entry name" value="YidZ_PBP2"/>
</dbReference>
<evidence type="ECO:0000313" key="6">
    <source>
        <dbReference type="EMBL" id="AYM52221.1"/>
    </source>
</evidence>
<dbReference type="Pfam" id="PF00126">
    <property type="entry name" value="HTH_1"/>
    <property type="match status" value="1"/>
</dbReference>
<dbReference type="InterPro" id="IPR005119">
    <property type="entry name" value="LysR_subst-bd"/>
</dbReference>
<proteinExistence type="inferred from homology"/>
<dbReference type="CDD" id="cd08417">
    <property type="entry name" value="PBP2_Nitroaromatics_like"/>
    <property type="match status" value="1"/>
</dbReference>
<dbReference type="InterPro" id="IPR036388">
    <property type="entry name" value="WH-like_DNA-bd_sf"/>
</dbReference>
<accession>A0A3Q8I7Q6</accession>
<reference evidence="6" key="1">
    <citation type="journal article" date="2018" name="J. Ind. Microbiol. Biotechnol.">
        <title>Genome mining reveals uncommon alkylpyrones as type III PKS products from myxobacteria.</title>
        <authorList>
            <person name="Hug J.J."/>
            <person name="Panter F."/>
            <person name="Krug D."/>
            <person name="Muller R."/>
        </authorList>
    </citation>
    <scope>NUCLEOTIDE SEQUENCE</scope>
    <source>
        <strain evidence="6">MNa6508</strain>
    </source>
</reference>
<dbReference type="PROSITE" id="PS50931">
    <property type="entry name" value="HTH_LYSR"/>
    <property type="match status" value="1"/>
</dbReference>
<keyword evidence="3" id="KW-0238">DNA-binding</keyword>
<evidence type="ECO:0000256" key="1">
    <source>
        <dbReference type="ARBA" id="ARBA00009437"/>
    </source>
</evidence>
<name>A0A3Q8I7Q6_9BACT</name>
<dbReference type="SUPFAM" id="SSF46785">
    <property type="entry name" value="Winged helix' DNA-binding domain"/>
    <property type="match status" value="1"/>
</dbReference>
<dbReference type="PANTHER" id="PTHR30118">
    <property type="entry name" value="HTH-TYPE TRANSCRIPTIONAL REGULATOR LEUO-RELATED"/>
    <property type="match status" value="1"/>
</dbReference>
<dbReference type="InterPro" id="IPR036390">
    <property type="entry name" value="WH_DNA-bd_sf"/>
</dbReference>
<dbReference type="Pfam" id="PF03466">
    <property type="entry name" value="LysR_substrate"/>
    <property type="match status" value="1"/>
</dbReference>
<organism evidence="6">
    <name type="scientific">Nannocystis pusilla</name>
    <dbReference type="NCBI Taxonomy" id="889268"/>
    <lineage>
        <taxon>Bacteria</taxon>
        <taxon>Pseudomonadati</taxon>
        <taxon>Myxococcota</taxon>
        <taxon>Polyangia</taxon>
        <taxon>Nannocystales</taxon>
        <taxon>Nannocystaceae</taxon>
        <taxon>Nannocystis</taxon>
    </lineage>
</organism>
<dbReference type="Gene3D" id="1.10.10.10">
    <property type="entry name" value="Winged helix-like DNA-binding domain superfamily/Winged helix DNA-binding domain"/>
    <property type="match status" value="1"/>
</dbReference>
<comment type="similarity">
    <text evidence="1">Belongs to the LysR transcriptional regulatory family.</text>
</comment>
<dbReference type="AlphaFoldDB" id="A0A3Q8I7Q6"/>
<dbReference type="GO" id="GO:0003700">
    <property type="term" value="F:DNA-binding transcription factor activity"/>
    <property type="evidence" value="ECO:0007669"/>
    <property type="project" value="InterPro"/>
</dbReference>
<sequence>MSELRLSAFNLNLLLALDALLQEVSVTRAARRLHITQSAMSHNLAQLRELLGDPLLIRGKAGMTLTPRAVGLAAALRRGLEQLQRALGDGPVFAPETATRTFVLTMGEFLAVHLMPRLLARLRVGAPGLGFTVVPVDRRRQAEQLESGEVDLGVGVNFERAPGVRSTPALAQRFVSVVRRDHPEIRGELTLEQFERWPHVVVGEGRGDGGIVDAALARLGRSRKVALRVPYFLAAPVMVAASDMILTTAELVAEHFARHYPLQLLTPPVALAPFAIDMVWHERFERDQAHTWLRGQVEAVLREPG</sequence>
<dbReference type="Gene3D" id="3.40.190.10">
    <property type="entry name" value="Periplasmic binding protein-like II"/>
    <property type="match status" value="2"/>
</dbReference>
<evidence type="ECO:0000256" key="3">
    <source>
        <dbReference type="ARBA" id="ARBA00023125"/>
    </source>
</evidence>
<dbReference type="InterPro" id="IPR050389">
    <property type="entry name" value="LysR-type_TF"/>
</dbReference>
<dbReference type="PANTHER" id="PTHR30118:SF15">
    <property type="entry name" value="TRANSCRIPTIONAL REGULATORY PROTEIN"/>
    <property type="match status" value="1"/>
</dbReference>
<protein>
    <submittedName>
        <fullName evidence="6">Transcriptional regulator LysR family</fullName>
    </submittedName>
</protein>
<dbReference type="GO" id="GO:0003677">
    <property type="term" value="F:DNA binding"/>
    <property type="evidence" value="ECO:0007669"/>
    <property type="project" value="UniProtKB-KW"/>
</dbReference>
<dbReference type="EMBL" id="MH908866">
    <property type="protein sequence ID" value="AYM52221.1"/>
    <property type="molecule type" value="Genomic_DNA"/>
</dbReference>
<keyword evidence="4" id="KW-0804">Transcription</keyword>
<dbReference type="InterPro" id="IPR000847">
    <property type="entry name" value="LysR_HTH_N"/>
</dbReference>
<dbReference type="SUPFAM" id="SSF53850">
    <property type="entry name" value="Periplasmic binding protein-like II"/>
    <property type="match status" value="1"/>
</dbReference>
<evidence type="ECO:0000256" key="2">
    <source>
        <dbReference type="ARBA" id="ARBA00023015"/>
    </source>
</evidence>
<evidence type="ECO:0000256" key="4">
    <source>
        <dbReference type="ARBA" id="ARBA00023163"/>
    </source>
</evidence>
<keyword evidence="2" id="KW-0805">Transcription regulation</keyword>